<dbReference type="AlphaFoldDB" id="A0A8S2Z7Z4"/>
<evidence type="ECO:0000313" key="1">
    <source>
        <dbReference type="EMBL" id="CAF4597190.1"/>
    </source>
</evidence>
<evidence type="ECO:0000313" key="2">
    <source>
        <dbReference type="Proteomes" id="UP000676336"/>
    </source>
</evidence>
<comment type="caution">
    <text evidence="1">The sequence shown here is derived from an EMBL/GenBank/DDBJ whole genome shotgun (WGS) entry which is preliminary data.</text>
</comment>
<reference evidence="1" key="1">
    <citation type="submission" date="2021-02" db="EMBL/GenBank/DDBJ databases">
        <authorList>
            <person name="Nowell W R."/>
        </authorList>
    </citation>
    <scope>NUCLEOTIDE SEQUENCE</scope>
</reference>
<organism evidence="1 2">
    <name type="scientific">Rotaria magnacalcarata</name>
    <dbReference type="NCBI Taxonomy" id="392030"/>
    <lineage>
        <taxon>Eukaryota</taxon>
        <taxon>Metazoa</taxon>
        <taxon>Spiralia</taxon>
        <taxon>Gnathifera</taxon>
        <taxon>Rotifera</taxon>
        <taxon>Eurotatoria</taxon>
        <taxon>Bdelloidea</taxon>
        <taxon>Philodinida</taxon>
        <taxon>Philodinidae</taxon>
        <taxon>Rotaria</taxon>
    </lineage>
</organism>
<sequence>MNTASKILNLTQDDLDDIMSTTDESFQAHSKHDNMDKNEKIRQKVSKLLASQEEFSGKLLKIFSKKLDEIQAADRDLATMRNI</sequence>
<gene>
    <name evidence="1" type="ORF">SMN809_LOCUS38920</name>
</gene>
<dbReference type="Proteomes" id="UP000676336">
    <property type="component" value="Unassembled WGS sequence"/>
</dbReference>
<dbReference type="EMBL" id="CAJOBI010103049">
    <property type="protein sequence ID" value="CAF4597190.1"/>
    <property type="molecule type" value="Genomic_DNA"/>
</dbReference>
<proteinExistence type="predicted"/>
<accession>A0A8S2Z7Z4</accession>
<name>A0A8S2Z7Z4_9BILA</name>
<protein>
    <submittedName>
        <fullName evidence="1">Uncharacterized protein</fullName>
    </submittedName>
</protein>